<dbReference type="InterPro" id="IPR041212">
    <property type="entry name" value="Vta1_C"/>
</dbReference>
<name>A0AAD5YTY3_9AGAR</name>
<dbReference type="Proteomes" id="UP001213000">
    <property type="component" value="Unassembled WGS sequence"/>
</dbReference>
<dbReference type="InterPro" id="IPR039431">
    <property type="entry name" value="Vta1/CALS_N"/>
</dbReference>
<dbReference type="PANTHER" id="PTHR46009:SF1">
    <property type="entry name" value="VACUOLAR PROTEIN SORTING-ASSOCIATED PROTEIN VTA1 HOMOLOG"/>
    <property type="match status" value="1"/>
</dbReference>
<dbReference type="GO" id="GO:0032511">
    <property type="term" value="P:late endosome to vacuole transport via multivesicular body sorting pathway"/>
    <property type="evidence" value="ECO:0007669"/>
    <property type="project" value="InterPro"/>
</dbReference>
<evidence type="ECO:0000259" key="11">
    <source>
        <dbReference type="Pfam" id="PF18097"/>
    </source>
</evidence>
<evidence type="ECO:0000256" key="8">
    <source>
        <dbReference type="ARBA" id="ARBA00023136"/>
    </source>
</evidence>
<feature type="compositionally biased region" description="Low complexity" evidence="9">
    <location>
        <begin position="262"/>
        <end position="276"/>
    </location>
</feature>
<dbReference type="InterPro" id="IPR044538">
    <property type="entry name" value="Vta1-like"/>
</dbReference>
<gene>
    <name evidence="12" type="ORF">NP233_g8202</name>
</gene>
<comment type="caution">
    <text evidence="12">The sequence shown here is derived from an EMBL/GenBank/DDBJ whole genome shotgun (WGS) entry which is preliminary data.</text>
</comment>
<reference evidence="12" key="1">
    <citation type="submission" date="2022-07" db="EMBL/GenBank/DDBJ databases">
        <title>Genome Sequence of Leucocoprinus birnbaumii.</title>
        <authorList>
            <person name="Buettner E."/>
        </authorList>
    </citation>
    <scope>NUCLEOTIDE SEQUENCE</scope>
    <source>
        <strain evidence="12">VT141</strain>
    </source>
</reference>
<dbReference type="Pfam" id="PF18097">
    <property type="entry name" value="Vta1_C"/>
    <property type="match status" value="1"/>
</dbReference>
<sequence length="432" mass="46732">MSTQKLLGLPSISPELKPIVPFLQRAEELKKQEPIIAYWCAYYAAQVGIGLKARDSASRDVLFSLLGVLEDMKKEIGSVDAIEIEAASAAFVENFALRVFQSADSEDRNGAATRITAKKFLAASNFLEVLKTFPKVDVSESYEDKIRYAKWKAADISKALREGRRPVAGPAGQEEDQTQSEQYPVPSEQQPILPQGHIEATHLTNTRLPSPPRTAHDIPYGSPPTSRHRREGSGGSTHLTRAPSPPRPRKNWVSDEVEGKISPSSSPPRSSAMKSPGRGDSPEGKKQVHFSSSADVVPSTTESPPKVSSPAESYQGPPSIYAAPADKRTPSPPSRPPADAPYPSASYSPPRTNIYGSPNQHQPLNGYSPPQAYPIAVPPAPAAISPPQVELTPQLIARAQKHCRFAISSLDYEDAEQAKKELRTALALLGGL</sequence>
<feature type="domain" description="Vta1 C-terminal" evidence="11">
    <location>
        <begin position="393"/>
        <end position="430"/>
    </location>
</feature>
<keyword evidence="13" id="KW-1185">Reference proteome</keyword>
<dbReference type="InterPro" id="IPR023175">
    <property type="entry name" value="Vta1/CALS_N_sf"/>
</dbReference>
<evidence type="ECO:0000259" key="10">
    <source>
        <dbReference type="Pfam" id="PF04652"/>
    </source>
</evidence>
<evidence type="ECO:0000256" key="4">
    <source>
        <dbReference type="ARBA" id="ARBA00022448"/>
    </source>
</evidence>
<protein>
    <recommendedName>
        <fullName evidence="14">DUF605-domain-containing protein</fullName>
    </recommendedName>
</protein>
<keyword evidence="4" id="KW-0813">Transport</keyword>
<feature type="region of interest" description="Disordered" evidence="9">
    <location>
        <begin position="204"/>
        <end position="372"/>
    </location>
</feature>
<evidence type="ECO:0000313" key="12">
    <source>
        <dbReference type="EMBL" id="KAJ3564582.1"/>
    </source>
</evidence>
<comment type="subcellular location">
    <subcellularLocation>
        <location evidence="2">Cytoplasm</location>
    </subcellularLocation>
    <subcellularLocation>
        <location evidence="1">Endosome membrane</location>
        <topology evidence="1">Peripheral membrane protein</topology>
    </subcellularLocation>
</comment>
<dbReference type="GO" id="GO:0015031">
    <property type="term" value="P:protein transport"/>
    <property type="evidence" value="ECO:0007669"/>
    <property type="project" value="UniProtKB-KW"/>
</dbReference>
<evidence type="ECO:0000256" key="6">
    <source>
        <dbReference type="ARBA" id="ARBA00022753"/>
    </source>
</evidence>
<evidence type="ECO:0000256" key="7">
    <source>
        <dbReference type="ARBA" id="ARBA00022927"/>
    </source>
</evidence>
<keyword evidence="8" id="KW-0472">Membrane</keyword>
<evidence type="ECO:0008006" key="14">
    <source>
        <dbReference type="Google" id="ProtNLM"/>
    </source>
</evidence>
<dbReference type="Pfam" id="PF04652">
    <property type="entry name" value="Vta1"/>
    <property type="match status" value="1"/>
</dbReference>
<dbReference type="EMBL" id="JANIEX010000650">
    <property type="protein sequence ID" value="KAJ3564582.1"/>
    <property type="molecule type" value="Genomic_DNA"/>
</dbReference>
<keyword evidence="6" id="KW-0967">Endosome</keyword>
<feature type="domain" description="Vta1/callose synthase N-terminal" evidence="10">
    <location>
        <begin position="19"/>
        <end position="162"/>
    </location>
</feature>
<feature type="region of interest" description="Disordered" evidence="9">
    <location>
        <begin position="162"/>
        <end position="190"/>
    </location>
</feature>
<keyword evidence="5" id="KW-0963">Cytoplasm</keyword>
<evidence type="ECO:0000313" key="13">
    <source>
        <dbReference type="Proteomes" id="UP001213000"/>
    </source>
</evidence>
<feature type="compositionally biased region" description="Pro residues" evidence="9">
    <location>
        <begin position="330"/>
        <end position="340"/>
    </location>
</feature>
<dbReference type="PANTHER" id="PTHR46009">
    <property type="entry name" value="VACUOLAR PROTEIN SORTING-ASSOCIATED PROTEIN VTA1 HOMOLOG"/>
    <property type="match status" value="1"/>
</dbReference>
<feature type="compositionally biased region" description="Polar residues" evidence="9">
    <location>
        <begin position="354"/>
        <end position="365"/>
    </location>
</feature>
<dbReference type="GO" id="GO:0010008">
    <property type="term" value="C:endosome membrane"/>
    <property type="evidence" value="ECO:0007669"/>
    <property type="project" value="UniProtKB-SubCell"/>
</dbReference>
<feature type="compositionally biased region" description="Polar residues" evidence="9">
    <location>
        <begin position="179"/>
        <end position="190"/>
    </location>
</feature>
<dbReference type="Gene3D" id="1.20.5.420">
    <property type="entry name" value="Immunoglobulin FC, subunit C"/>
    <property type="match status" value="1"/>
</dbReference>
<evidence type="ECO:0000256" key="9">
    <source>
        <dbReference type="SAM" id="MobiDB-lite"/>
    </source>
</evidence>
<accession>A0AAD5YTY3</accession>
<keyword evidence="7" id="KW-0653">Protein transport</keyword>
<dbReference type="Gene3D" id="1.25.40.270">
    <property type="entry name" value="Vacuolar protein sorting-associated protein vta1"/>
    <property type="match status" value="1"/>
</dbReference>
<evidence type="ECO:0000256" key="2">
    <source>
        <dbReference type="ARBA" id="ARBA00004496"/>
    </source>
</evidence>
<organism evidence="12 13">
    <name type="scientific">Leucocoprinus birnbaumii</name>
    <dbReference type="NCBI Taxonomy" id="56174"/>
    <lineage>
        <taxon>Eukaryota</taxon>
        <taxon>Fungi</taxon>
        <taxon>Dikarya</taxon>
        <taxon>Basidiomycota</taxon>
        <taxon>Agaricomycotina</taxon>
        <taxon>Agaricomycetes</taxon>
        <taxon>Agaricomycetidae</taxon>
        <taxon>Agaricales</taxon>
        <taxon>Agaricineae</taxon>
        <taxon>Agaricaceae</taxon>
        <taxon>Leucocoprinus</taxon>
    </lineage>
</organism>
<evidence type="ECO:0000256" key="1">
    <source>
        <dbReference type="ARBA" id="ARBA00004481"/>
    </source>
</evidence>
<feature type="compositionally biased region" description="Polar residues" evidence="9">
    <location>
        <begin position="289"/>
        <end position="303"/>
    </location>
</feature>
<dbReference type="GO" id="GO:0005771">
    <property type="term" value="C:multivesicular body"/>
    <property type="evidence" value="ECO:0007669"/>
    <property type="project" value="TreeGrafter"/>
</dbReference>
<evidence type="ECO:0000256" key="5">
    <source>
        <dbReference type="ARBA" id="ARBA00022490"/>
    </source>
</evidence>
<proteinExistence type="inferred from homology"/>
<feature type="compositionally biased region" description="Low complexity" evidence="9">
    <location>
        <begin position="341"/>
        <end position="351"/>
    </location>
</feature>
<comment type="similarity">
    <text evidence="3">Belongs to the VTA1 family.</text>
</comment>
<dbReference type="AlphaFoldDB" id="A0AAD5YTY3"/>
<evidence type="ECO:0000256" key="3">
    <source>
        <dbReference type="ARBA" id="ARBA00007895"/>
    </source>
</evidence>